<evidence type="ECO:0000256" key="7">
    <source>
        <dbReference type="HAMAP-Rule" id="MF_02065"/>
    </source>
</evidence>
<dbReference type="EMBL" id="BDJK01000013">
    <property type="protein sequence ID" value="GAV22431.1"/>
    <property type="molecule type" value="Genomic_DNA"/>
</dbReference>
<dbReference type="Gene3D" id="3.30.1490.480">
    <property type="entry name" value="Endolytic murein transglycosylase"/>
    <property type="match status" value="1"/>
</dbReference>
<feature type="transmembrane region" description="Helical" evidence="7">
    <location>
        <begin position="5"/>
        <end position="26"/>
    </location>
</feature>
<evidence type="ECO:0000313" key="9">
    <source>
        <dbReference type="Proteomes" id="UP000187485"/>
    </source>
</evidence>
<evidence type="ECO:0000313" key="8">
    <source>
        <dbReference type="EMBL" id="GAV22431.1"/>
    </source>
</evidence>
<keyword evidence="6 7" id="KW-0961">Cell wall biogenesis/degradation</keyword>
<name>A0A1L8CU57_9THEO</name>
<comment type="caution">
    <text evidence="8">The sequence shown here is derived from an EMBL/GenBank/DDBJ whole genome shotgun (WGS) entry which is preliminary data.</text>
</comment>
<gene>
    <name evidence="7" type="primary">mltG</name>
    <name evidence="8" type="ORF">cpu_09410</name>
</gene>
<dbReference type="PANTHER" id="PTHR30518:SF2">
    <property type="entry name" value="ENDOLYTIC MUREIN TRANSGLYCOSYLASE"/>
    <property type="match status" value="1"/>
</dbReference>
<dbReference type="PANTHER" id="PTHR30518">
    <property type="entry name" value="ENDOLYTIC MUREIN TRANSGLYCOSYLASE"/>
    <property type="match status" value="1"/>
</dbReference>
<comment type="catalytic activity">
    <reaction evidence="7">
        <text>a peptidoglycan chain = a peptidoglycan chain with N-acetyl-1,6-anhydromuramyl-[peptide] at the reducing end + a peptidoglycan chain with N-acetylglucosamine at the non-reducing end.</text>
        <dbReference type="EC" id="4.2.2.29"/>
    </reaction>
</comment>
<dbReference type="Pfam" id="PF02618">
    <property type="entry name" value="YceG"/>
    <property type="match status" value="1"/>
</dbReference>
<dbReference type="GO" id="GO:0071555">
    <property type="term" value="P:cell wall organization"/>
    <property type="evidence" value="ECO:0007669"/>
    <property type="project" value="UniProtKB-KW"/>
</dbReference>
<evidence type="ECO:0000256" key="5">
    <source>
        <dbReference type="ARBA" id="ARBA00023239"/>
    </source>
</evidence>
<comment type="function">
    <text evidence="7">Functions as a peptidoglycan terminase that cleaves nascent peptidoglycan strands endolytically to terminate their elongation.</text>
</comment>
<dbReference type="GO" id="GO:0009252">
    <property type="term" value="P:peptidoglycan biosynthetic process"/>
    <property type="evidence" value="ECO:0007669"/>
    <property type="project" value="UniProtKB-UniRule"/>
</dbReference>
<keyword evidence="3 7" id="KW-1133">Transmembrane helix</keyword>
<dbReference type="CDD" id="cd08010">
    <property type="entry name" value="MltG_like"/>
    <property type="match status" value="1"/>
</dbReference>
<evidence type="ECO:0000256" key="6">
    <source>
        <dbReference type="ARBA" id="ARBA00023316"/>
    </source>
</evidence>
<dbReference type="Proteomes" id="UP000187485">
    <property type="component" value="Unassembled WGS sequence"/>
</dbReference>
<keyword evidence="2 7" id="KW-0812">Transmembrane</keyword>
<sequence length="337" mass="38356">MKKILYSIIALIIVVLAGFFGFWYWWQKNISPVNLADHKLIIVNIKKGMPPETIARTLKEKDLIKNETAFLLYLRYRGLAPKLQAGTYALTKSMSTPEIVKTVVEGKSLTFKITIPEGYNVVKIAKLLASFGYNEQKVLALAQNPPYNYPYLKEVPEKVQYKLEGYLFPATYEISYNDDEEEILGKMLKKFNSIVQTENLIVEAQKRGFTLHQLITLASLVELEAKMAAERPLISGVIYNRLQKGMLLELCPTVEYALGRHKLRLSAKDLKIDSPYNTYKYRGLPPGPIASPGLSSIKAALNPAKHDYLFYVARPDGYHAFAKTYQEHLQNVKKYLP</sequence>
<protein>
    <recommendedName>
        <fullName evidence="7">Endolytic murein transglycosylase</fullName>
        <ecNumber evidence="7">4.2.2.29</ecNumber>
    </recommendedName>
    <alternativeName>
        <fullName evidence="7">Peptidoglycan lytic transglycosylase</fullName>
    </alternativeName>
    <alternativeName>
        <fullName evidence="7">Peptidoglycan polymerization terminase</fullName>
    </alternativeName>
</protein>
<keyword evidence="4 7" id="KW-0472">Membrane</keyword>
<keyword evidence="5 7" id="KW-0456">Lyase</keyword>
<comment type="similarity">
    <text evidence="7">Belongs to the transglycosylase MltG family.</text>
</comment>
<dbReference type="InterPro" id="IPR003770">
    <property type="entry name" value="MLTG-like"/>
</dbReference>
<proteinExistence type="inferred from homology"/>
<accession>A0A1L8CU57</accession>
<evidence type="ECO:0000256" key="3">
    <source>
        <dbReference type="ARBA" id="ARBA00022989"/>
    </source>
</evidence>
<reference evidence="9" key="1">
    <citation type="submission" date="2016-12" db="EMBL/GenBank/DDBJ databases">
        <title>Draft Genome Sequences od Carboxydothermus pertinax and islandicus, Hydrogenogenic Carboxydotrophic Bacteria.</title>
        <authorList>
            <person name="Fukuyama Y."/>
            <person name="Ohmae K."/>
            <person name="Yoneda Y."/>
            <person name="Yoshida T."/>
            <person name="Sako Y."/>
        </authorList>
    </citation>
    <scope>NUCLEOTIDE SEQUENCE [LARGE SCALE GENOMIC DNA]</scope>
    <source>
        <strain evidence="9">Ug1</strain>
    </source>
</reference>
<dbReference type="EC" id="4.2.2.29" evidence="7"/>
<comment type="subcellular location">
    <subcellularLocation>
        <location evidence="7">Cell membrane</location>
        <topology evidence="7">Single-pass membrane protein</topology>
    </subcellularLocation>
</comment>
<dbReference type="HAMAP" id="MF_02065">
    <property type="entry name" value="MltG"/>
    <property type="match status" value="1"/>
</dbReference>
<dbReference type="STRING" id="870242.cpu_09410"/>
<dbReference type="GO" id="GO:0008932">
    <property type="term" value="F:lytic endotransglycosylase activity"/>
    <property type="evidence" value="ECO:0007669"/>
    <property type="project" value="UniProtKB-UniRule"/>
</dbReference>
<dbReference type="RefSeq" id="WP_075858918.1">
    <property type="nucleotide sequence ID" value="NZ_BDJK01000013.1"/>
</dbReference>
<keyword evidence="1 7" id="KW-1003">Cell membrane</keyword>
<evidence type="ECO:0000256" key="2">
    <source>
        <dbReference type="ARBA" id="ARBA00022692"/>
    </source>
</evidence>
<dbReference type="NCBIfam" id="TIGR00247">
    <property type="entry name" value="endolytic transglycosylase MltG"/>
    <property type="match status" value="1"/>
</dbReference>
<organism evidence="8 9">
    <name type="scientific">Carboxydothermus pertinax</name>
    <dbReference type="NCBI Taxonomy" id="870242"/>
    <lineage>
        <taxon>Bacteria</taxon>
        <taxon>Bacillati</taxon>
        <taxon>Bacillota</taxon>
        <taxon>Clostridia</taxon>
        <taxon>Thermoanaerobacterales</taxon>
        <taxon>Thermoanaerobacteraceae</taxon>
        <taxon>Carboxydothermus</taxon>
    </lineage>
</organism>
<evidence type="ECO:0000256" key="1">
    <source>
        <dbReference type="ARBA" id="ARBA00022475"/>
    </source>
</evidence>
<dbReference type="AlphaFoldDB" id="A0A1L8CU57"/>
<evidence type="ECO:0000256" key="4">
    <source>
        <dbReference type="ARBA" id="ARBA00023136"/>
    </source>
</evidence>
<dbReference type="OrthoDB" id="9814591at2"/>
<keyword evidence="9" id="KW-1185">Reference proteome</keyword>
<dbReference type="GO" id="GO:0005886">
    <property type="term" value="C:plasma membrane"/>
    <property type="evidence" value="ECO:0007669"/>
    <property type="project" value="UniProtKB-SubCell"/>
</dbReference>
<dbReference type="Gene3D" id="3.30.160.60">
    <property type="entry name" value="Classic Zinc Finger"/>
    <property type="match status" value="1"/>
</dbReference>
<feature type="site" description="Important for catalytic activity" evidence="7">
    <location>
        <position position="224"/>
    </location>
</feature>